<evidence type="ECO:0000313" key="3">
    <source>
        <dbReference type="Proteomes" id="UP000584642"/>
    </source>
</evidence>
<organism evidence="2 3">
    <name type="scientific">Azospirillum oleiclasticum</name>
    <dbReference type="NCBI Taxonomy" id="2735135"/>
    <lineage>
        <taxon>Bacteria</taxon>
        <taxon>Pseudomonadati</taxon>
        <taxon>Pseudomonadota</taxon>
        <taxon>Alphaproteobacteria</taxon>
        <taxon>Rhodospirillales</taxon>
        <taxon>Azospirillaceae</taxon>
        <taxon>Azospirillum</taxon>
    </lineage>
</organism>
<protein>
    <submittedName>
        <fullName evidence="2">Uncharacterized protein</fullName>
    </submittedName>
</protein>
<evidence type="ECO:0000256" key="1">
    <source>
        <dbReference type="SAM" id="MobiDB-lite"/>
    </source>
</evidence>
<dbReference type="Proteomes" id="UP000584642">
    <property type="component" value="Unassembled WGS sequence"/>
</dbReference>
<dbReference type="RefSeq" id="WP_180283572.1">
    <property type="nucleotide sequence ID" value="NZ_JABFDB010000013.1"/>
</dbReference>
<evidence type="ECO:0000313" key="2">
    <source>
        <dbReference type="EMBL" id="NYZ21802.1"/>
    </source>
</evidence>
<gene>
    <name evidence="2" type="ORF">HND93_18970</name>
</gene>
<reference evidence="2 3" key="1">
    <citation type="submission" date="2020-05" db="EMBL/GenBank/DDBJ databases">
        <title>Azospirillum oleiclasticum sp. nov, a nitrogen-fixing and heavy crude oil-emulsifying bacterium isolated from the crude oil of Yumen Oilfield.</title>
        <authorList>
            <person name="Wu D."/>
            <person name="Cai M."/>
            <person name="Zhang X."/>
        </authorList>
    </citation>
    <scope>NUCLEOTIDE SEQUENCE [LARGE SCALE GENOMIC DNA]</scope>
    <source>
        <strain evidence="2 3">ROY-1-1-2</strain>
    </source>
</reference>
<keyword evidence="3" id="KW-1185">Reference proteome</keyword>
<proteinExistence type="predicted"/>
<sequence>MHALTLYRLAMKNPGARNTLLVIAAALQRGAAKLRNRPPQERSGGFNRPASPLSPPDLRP</sequence>
<feature type="region of interest" description="Disordered" evidence="1">
    <location>
        <begin position="31"/>
        <end position="60"/>
    </location>
</feature>
<accession>A0ABX2TF29</accession>
<dbReference type="EMBL" id="JABFDB010000013">
    <property type="protein sequence ID" value="NYZ21802.1"/>
    <property type="molecule type" value="Genomic_DNA"/>
</dbReference>
<name>A0ABX2TF29_9PROT</name>
<comment type="caution">
    <text evidence="2">The sequence shown here is derived from an EMBL/GenBank/DDBJ whole genome shotgun (WGS) entry which is preliminary data.</text>
</comment>